<feature type="domain" description="ATP-grasp" evidence="2">
    <location>
        <begin position="137"/>
        <end position="329"/>
    </location>
</feature>
<dbReference type="PROSITE" id="PS50975">
    <property type="entry name" value="ATP_GRASP"/>
    <property type="match status" value="1"/>
</dbReference>
<dbReference type="Gene3D" id="3.30.470.20">
    <property type="entry name" value="ATP-grasp fold, B domain"/>
    <property type="match status" value="1"/>
</dbReference>
<keyword evidence="1" id="KW-0547">Nucleotide-binding</keyword>
<dbReference type="EMBL" id="RJTM01000072">
    <property type="protein sequence ID" value="RNL87258.1"/>
    <property type="molecule type" value="Genomic_DNA"/>
</dbReference>
<gene>
    <name evidence="3" type="ORF">ED312_10655</name>
</gene>
<reference evidence="3 4" key="1">
    <citation type="submission" date="2018-10" db="EMBL/GenBank/DDBJ databases">
        <title>Sinomicrobium pectinilyticum sp. nov., a pectinase-producing bacterium isolated from alkaline and saline soil, and emended description of the genus Sinomicrobium.</title>
        <authorList>
            <person name="Cheng B."/>
            <person name="Li C."/>
            <person name="Lai Q."/>
            <person name="Du M."/>
            <person name="Shao Z."/>
            <person name="Xu P."/>
            <person name="Yang C."/>
        </authorList>
    </citation>
    <scope>NUCLEOTIDE SEQUENCE [LARGE SCALE GENOMIC DNA]</scope>
    <source>
        <strain evidence="3 4">5DNS001</strain>
    </source>
</reference>
<keyword evidence="4" id="KW-1185">Reference proteome</keyword>
<dbReference type="InterPro" id="IPR004218">
    <property type="entry name" value="GSHS_ATP-bd"/>
</dbReference>
<name>A0A3N0EH98_SINP1</name>
<sequence length="351" mass="39698">MKIGFVLNDFATERCGTSVTLMNKASQMGHSVYALDVGDFIFCNDSCMKIYAYKIEQCDRLLSPEECLQQLKSADMIKSKIPLGELDVLFLRNNPTEENSMRHWAEQAGIAFGRLAEQEGVLVLNDPYGLSEAFIDKLYFEELPKCIKPGSIITRYKSEILRFWDKHDKKMVLKPLQGSGGKDVYLIDKKEKNINQIIDTILAQGYVIAQEYLPEVDQGGDIRVLLMNGRVLEENGEKALIGRVNKNKEEFRSNFKVGAIASNSQLTPAIEKIVSLTSPKLIRDGLFLVGLDVIKDKLIEINVLSPGGLDRFKDIGMSDFSETVIKAIERKLYYKKKYKGRFSNRVLATME</sequence>
<protein>
    <submittedName>
        <fullName evidence="3">ATP-grasp domain-containing protein</fullName>
    </submittedName>
</protein>
<dbReference type="GO" id="GO:0046872">
    <property type="term" value="F:metal ion binding"/>
    <property type="evidence" value="ECO:0007669"/>
    <property type="project" value="InterPro"/>
</dbReference>
<dbReference type="GO" id="GO:0005737">
    <property type="term" value="C:cytoplasm"/>
    <property type="evidence" value="ECO:0007669"/>
    <property type="project" value="TreeGrafter"/>
</dbReference>
<dbReference type="RefSeq" id="WP_123215992.1">
    <property type="nucleotide sequence ID" value="NZ_RJTM01000072.1"/>
</dbReference>
<dbReference type="PANTHER" id="PTHR21621">
    <property type="entry name" value="RIBOSOMAL PROTEIN S6 MODIFICATION PROTEIN"/>
    <property type="match status" value="1"/>
</dbReference>
<dbReference type="OrthoDB" id="9785415at2"/>
<dbReference type="InterPro" id="IPR011761">
    <property type="entry name" value="ATP-grasp"/>
</dbReference>
<dbReference type="Pfam" id="PF02955">
    <property type="entry name" value="GSH-S_ATP"/>
    <property type="match status" value="1"/>
</dbReference>
<comment type="caution">
    <text evidence="3">The sequence shown here is derived from an EMBL/GenBank/DDBJ whole genome shotgun (WGS) entry which is preliminary data.</text>
</comment>
<evidence type="ECO:0000259" key="2">
    <source>
        <dbReference type="PROSITE" id="PS50975"/>
    </source>
</evidence>
<dbReference type="InterPro" id="IPR004215">
    <property type="entry name" value="GSHS_N"/>
</dbReference>
<organism evidence="3 4">
    <name type="scientific">Sinomicrobium pectinilyticum</name>
    <dbReference type="NCBI Taxonomy" id="1084421"/>
    <lineage>
        <taxon>Bacteria</taxon>
        <taxon>Pseudomonadati</taxon>
        <taxon>Bacteroidota</taxon>
        <taxon>Flavobacteriia</taxon>
        <taxon>Flavobacteriales</taxon>
        <taxon>Flavobacteriaceae</taxon>
        <taxon>Sinomicrobium</taxon>
    </lineage>
</organism>
<evidence type="ECO:0000313" key="4">
    <source>
        <dbReference type="Proteomes" id="UP000267469"/>
    </source>
</evidence>
<dbReference type="SUPFAM" id="SSF52440">
    <property type="entry name" value="PreATP-grasp domain"/>
    <property type="match status" value="1"/>
</dbReference>
<keyword evidence="1" id="KW-0067">ATP-binding</keyword>
<dbReference type="Pfam" id="PF02951">
    <property type="entry name" value="GSH-S_N"/>
    <property type="match status" value="1"/>
</dbReference>
<dbReference type="AlphaFoldDB" id="A0A3N0EH98"/>
<dbReference type="InterPro" id="IPR013815">
    <property type="entry name" value="ATP_grasp_subdomain_1"/>
</dbReference>
<dbReference type="Gene3D" id="3.30.1490.20">
    <property type="entry name" value="ATP-grasp fold, A domain"/>
    <property type="match status" value="1"/>
</dbReference>
<dbReference type="GO" id="GO:0005524">
    <property type="term" value="F:ATP binding"/>
    <property type="evidence" value="ECO:0007669"/>
    <property type="project" value="UniProtKB-UniRule"/>
</dbReference>
<proteinExistence type="predicted"/>
<dbReference type="PANTHER" id="PTHR21621:SF4">
    <property type="entry name" value="GLUTATHIONE SYNTHETASE"/>
    <property type="match status" value="1"/>
</dbReference>
<dbReference type="Proteomes" id="UP000267469">
    <property type="component" value="Unassembled WGS sequence"/>
</dbReference>
<dbReference type="Gene3D" id="3.40.50.20">
    <property type="match status" value="1"/>
</dbReference>
<evidence type="ECO:0000313" key="3">
    <source>
        <dbReference type="EMBL" id="RNL87258.1"/>
    </source>
</evidence>
<evidence type="ECO:0000256" key="1">
    <source>
        <dbReference type="PROSITE-ProRule" id="PRU00409"/>
    </source>
</evidence>
<accession>A0A3N0EH98</accession>
<dbReference type="GO" id="GO:0004363">
    <property type="term" value="F:glutathione synthase activity"/>
    <property type="evidence" value="ECO:0007669"/>
    <property type="project" value="InterPro"/>
</dbReference>
<dbReference type="InterPro" id="IPR016185">
    <property type="entry name" value="PreATP-grasp_dom_sf"/>
</dbReference>
<dbReference type="SUPFAM" id="SSF56059">
    <property type="entry name" value="Glutathione synthetase ATP-binding domain-like"/>
    <property type="match status" value="1"/>
</dbReference>